<comment type="caution">
    <text evidence="2">The sequence shown here is derived from an EMBL/GenBank/DDBJ whole genome shotgun (WGS) entry which is preliminary data.</text>
</comment>
<organism evidence="2 3">
    <name type="scientific">Metarhizobium album</name>
    <dbReference type="NCBI Taxonomy" id="2182425"/>
    <lineage>
        <taxon>Bacteria</taxon>
        <taxon>Pseudomonadati</taxon>
        <taxon>Pseudomonadota</taxon>
        <taxon>Alphaproteobacteria</taxon>
        <taxon>Hyphomicrobiales</taxon>
        <taxon>Rhizobiaceae</taxon>
        <taxon>Metarhizobium</taxon>
    </lineage>
</organism>
<dbReference type="EMBL" id="QFBC01000013">
    <property type="protein sequence ID" value="PWE53916.1"/>
    <property type="molecule type" value="Genomic_DNA"/>
</dbReference>
<dbReference type="RefSeq" id="WP_109460712.1">
    <property type="nucleotide sequence ID" value="NZ_QFBC01000013.1"/>
</dbReference>
<keyword evidence="2" id="KW-0378">Hydrolase</keyword>
<dbReference type="SUPFAM" id="SSF56601">
    <property type="entry name" value="beta-lactamase/transpeptidase-like"/>
    <property type="match status" value="1"/>
</dbReference>
<dbReference type="PANTHER" id="PTHR43283">
    <property type="entry name" value="BETA-LACTAMASE-RELATED"/>
    <property type="match status" value="1"/>
</dbReference>
<dbReference type="InterPro" id="IPR012338">
    <property type="entry name" value="Beta-lactam/transpept-like"/>
</dbReference>
<protein>
    <submittedName>
        <fullName evidence="2">6-aminohexanoate hydrolase</fullName>
    </submittedName>
</protein>
<evidence type="ECO:0000259" key="1">
    <source>
        <dbReference type="Pfam" id="PF00144"/>
    </source>
</evidence>
<proteinExistence type="predicted"/>
<name>A0A2U2DKS8_9HYPH</name>
<evidence type="ECO:0000313" key="3">
    <source>
        <dbReference type="Proteomes" id="UP000245252"/>
    </source>
</evidence>
<sequence length="397" mass="44073">MSTSDTPRFRDPLNPGAPIIPRPDWDLPPYHRWTFQHIREMTATAQIWRGEGPVMPLPVRPEPIENLAYDHAGTERSIGAYIADSYVDGFLVLHKGAVVSEVYRNGMKPHGTHLAMSVTKTIVGLLVGIMVGRGVLDVSAPVTRYLPELDATAYKGATVQQVLDMTTGVTFNESYTTPGSHMQKLDLACGWKPHTEPDWPRSMWELVLTLTEQERPHGAAFVYRSIETDILGFILERATGTPLAELISRELWVPMGAGEDAYITVDHAGTALADGGFCATLRDYGRLALLLLNDGARDGRQIIPSGWIEETRNASGDLFQGVYRFALPDGAYHNQIWIEDTQRRSYMARGIFGQFISVDPASELAVVQLATWPEFVSDARTLEFRAVVDAIRRHLAS</sequence>
<dbReference type="Pfam" id="PF00144">
    <property type="entry name" value="Beta-lactamase"/>
    <property type="match status" value="1"/>
</dbReference>
<gene>
    <name evidence="2" type="ORF">DEM27_23675</name>
</gene>
<dbReference type="InterPro" id="IPR001466">
    <property type="entry name" value="Beta-lactam-related"/>
</dbReference>
<dbReference type="Gene3D" id="3.40.710.10">
    <property type="entry name" value="DD-peptidase/beta-lactamase superfamily"/>
    <property type="match status" value="1"/>
</dbReference>
<evidence type="ECO:0000313" key="2">
    <source>
        <dbReference type="EMBL" id="PWE53916.1"/>
    </source>
</evidence>
<accession>A0A2U2DKS8</accession>
<dbReference type="OrthoDB" id="9814204at2"/>
<dbReference type="Proteomes" id="UP000245252">
    <property type="component" value="Unassembled WGS sequence"/>
</dbReference>
<feature type="domain" description="Beta-lactamase-related" evidence="1">
    <location>
        <begin position="88"/>
        <end position="381"/>
    </location>
</feature>
<dbReference type="PANTHER" id="PTHR43283:SF7">
    <property type="entry name" value="BETA-LACTAMASE-RELATED DOMAIN-CONTAINING PROTEIN"/>
    <property type="match status" value="1"/>
</dbReference>
<dbReference type="GO" id="GO:0016787">
    <property type="term" value="F:hydrolase activity"/>
    <property type="evidence" value="ECO:0007669"/>
    <property type="project" value="UniProtKB-KW"/>
</dbReference>
<dbReference type="AlphaFoldDB" id="A0A2U2DKS8"/>
<dbReference type="InterPro" id="IPR050789">
    <property type="entry name" value="Diverse_Enzym_Activities"/>
</dbReference>
<keyword evidence="3" id="KW-1185">Reference proteome</keyword>
<reference evidence="2 3" key="1">
    <citation type="submission" date="2018-05" db="EMBL/GenBank/DDBJ databases">
        <title>The draft genome of strain NS-104.</title>
        <authorList>
            <person name="Hang P."/>
            <person name="Jiang J."/>
        </authorList>
    </citation>
    <scope>NUCLEOTIDE SEQUENCE [LARGE SCALE GENOMIC DNA]</scope>
    <source>
        <strain evidence="2 3">NS-104</strain>
    </source>
</reference>